<dbReference type="InterPro" id="IPR004330">
    <property type="entry name" value="FAR1_DNA_bnd_dom"/>
</dbReference>
<keyword evidence="2" id="KW-0560">Oxidoreductase</keyword>
<dbReference type="Gramene" id="OMO60789">
    <property type="protein sequence ID" value="OMO60789"/>
    <property type="gene ID" value="CCACVL1_23877"/>
</dbReference>
<dbReference type="PROSITE" id="PS00062">
    <property type="entry name" value="ALDOKETO_REDUCTASE_2"/>
    <property type="match status" value="1"/>
</dbReference>
<dbReference type="Gene3D" id="3.20.20.100">
    <property type="entry name" value="NADP-dependent oxidoreductase domain"/>
    <property type="match status" value="1"/>
</dbReference>
<dbReference type="PANTHER" id="PTHR47718">
    <property type="entry name" value="OS01G0519700 PROTEIN"/>
    <property type="match status" value="1"/>
</dbReference>
<dbReference type="InterPro" id="IPR018289">
    <property type="entry name" value="MULE_transposase_dom"/>
</dbReference>
<dbReference type="EMBL" id="AWWV01013642">
    <property type="protein sequence ID" value="OMO60789.1"/>
    <property type="molecule type" value="Genomic_DNA"/>
</dbReference>
<dbReference type="STRING" id="210143.A0A1R3GRW8"/>
<organism evidence="7 8">
    <name type="scientific">Corchorus capsularis</name>
    <name type="common">Jute</name>
    <dbReference type="NCBI Taxonomy" id="210143"/>
    <lineage>
        <taxon>Eukaryota</taxon>
        <taxon>Viridiplantae</taxon>
        <taxon>Streptophyta</taxon>
        <taxon>Embryophyta</taxon>
        <taxon>Tracheophyta</taxon>
        <taxon>Spermatophyta</taxon>
        <taxon>Magnoliopsida</taxon>
        <taxon>eudicotyledons</taxon>
        <taxon>Gunneridae</taxon>
        <taxon>Pentapetalae</taxon>
        <taxon>rosids</taxon>
        <taxon>malvids</taxon>
        <taxon>Malvales</taxon>
        <taxon>Malvaceae</taxon>
        <taxon>Grewioideae</taxon>
        <taxon>Apeibeae</taxon>
        <taxon>Corchorus</taxon>
    </lineage>
</organism>
<dbReference type="Pfam" id="PF03101">
    <property type="entry name" value="FAR1"/>
    <property type="match status" value="1"/>
</dbReference>
<dbReference type="GO" id="GO:0016616">
    <property type="term" value="F:oxidoreductase activity, acting on the CH-OH group of donors, NAD or NADP as acceptor"/>
    <property type="evidence" value="ECO:0007669"/>
    <property type="project" value="InterPro"/>
</dbReference>
<feature type="region of interest" description="Disordered" evidence="3">
    <location>
        <begin position="31"/>
        <end position="51"/>
    </location>
</feature>
<reference evidence="7 8" key="1">
    <citation type="submission" date="2013-09" db="EMBL/GenBank/DDBJ databases">
        <title>Corchorus capsularis genome sequencing.</title>
        <authorList>
            <person name="Alam M."/>
            <person name="Haque M.S."/>
            <person name="Islam M.S."/>
            <person name="Emdad E.M."/>
            <person name="Islam M.M."/>
            <person name="Ahmed B."/>
            <person name="Halim A."/>
            <person name="Hossen Q.M.M."/>
            <person name="Hossain M.Z."/>
            <person name="Ahmed R."/>
            <person name="Khan M.M."/>
            <person name="Islam R."/>
            <person name="Rashid M.M."/>
            <person name="Khan S.A."/>
            <person name="Rahman M.S."/>
            <person name="Alam M."/>
        </authorList>
    </citation>
    <scope>NUCLEOTIDE SEQUENCE [LARGE SCALE GENOMIC DNA]</scope>
    <source>
        <strain evidence="8">cv. CVL-1</strain>
        <tissue evidence="7">Whole seedling</tissue>
    </source>
</reference>
<gene>
    <name evidence="7" type="ORF">CCACVL1_23877</name>
</gene>
<feature type="region of interest" description="Disordered" evidence="3">
    <location>
        <begin position="468"/>
        <end position="493"/>
    </location>
</feature>
<dbReference type="InterPro" id="IPR018170">
    <property type="entry name" value="Aldo/ket_reductase_CS"/>
</dbReference>
<evidence type="ECO:0000259" key="5">
    <source>
        <dbReference type="Pfam" id="PF03101"/>
    </source>
</evidence>
<proteinExistence type="predicted"/>
<feature type="domain" description="FAR1" evidence="5">
    <location>
        <begin position="63"/>
        <end position="147"/>
    </location>
</feature>
<protein>
    <submittedName>
        <fullName evidence="7">Aldo/keto reductase</fullName>
    </submittedName>
</protein>
<dbReference type="InterPro" id="IPR036812">
    <property type="entry name" value="NAD(P)_OxRdtase_dom_sf"/>
</dbReference>
<keyword evidence="8" id="KW-1185">Reference proteome</keyword>
<dbReference type="InterPro" id="IPR044497">
    <property type="entry name" value="AKR4A/B"/>
</dbReference>
<dbReference type="AlphaFoldDB" id="A0A1R3GRW8"/>
<dbReference type="PROSITE" id="PS00798">
    <property type="entry name" value="ALDOKETO_REDUCTASE_1"/>
    <property type="match status" value="1"/>
</dbReference>
<dbReference type="CDD" id="cd19124">
    <property type="entry name" value="AKR_AKR4A_4B"/>
    <property type="match status" value="1"/>
</dbReference>
<dbReference type="Pfam" id="PF10551">
    <property type="entry name" value="MULE"/>
    <property type="match status" value="1"/>
</dbReference>
<evidence type="ECO:0000256" key="1">
    <source>
        <dbReference type="ARBA" id="ARBA00004721"/>
    </source>
</evidence>
<dbReference type="InterPro" id="IPR023210">
    <property type="entry name" value="NADP_OxRdtase_dom"/>
</dbReference>
<dbReference type="PANTHER" id="PTHR47718:SF16">
    <property type="entry name" value="PROTEIN FAR1-RELATED SEQUENCE"/>
    <property type="match status" value="1"/>
</dbReference>
<feature type="compositionally biased region" description="Basic and acidic residues" evidence="3">
    <location>
        <begin position="36"/>
        <end position="48"/>
    </location>
</feature>
<dbReference type="OrthoDB" id="747268at2759"/>
<evidence type="ECO:0000259" key="6">
    <source>
        <dbReference type="Pfam" id="PF10551"/>
    </source>
</evidence>
<feature type="domain" description="NADP-dependent oxidoreductase" evidence="4">
    <location>
        <begin position="500"/>
        <end position="762"/>
    </location>
</feature>
<evidence type="ECO:0000313" key="8">
    <source>
        <dbReference type="Proteomes" id="UP000188268"/>
    </source>
</evidence>
<feature type="compositionally biased region" description="Basic and acidic residues" evidence="3">
    <location>
        <begin position="468"/>
        <end position="480"/>
    </location>
</feature>
<feature type="domain" description="MULE transposase" evidence="6">
    <location>
        <begin position="267"/>
        <end position="360"/>
    </location>
</feature>
<dbReference type="SUPFAM" id="SSF51430">
    <property type="entry name" value="NAD(P)-linked oxidoreductase"/>
    <property type="match status" value="1"/>
</dbReference>
<sequence>MDNGIDSNDFIYGMNDNIVDCVENVDQEDETGLFDSHGENNENHDKDPQVGMEFDSPENAYSLYKKYAKKMGFGVTTRSSRRSKLSGQFIDVKYVCTRHGTKRETNAVNPRPCLKMECQAMFHIKRKHDGKWFLHNFIKDHNHDLFPAHSHFFPCHRSINSAKRYDINTLHTVGVQTSKIFAAMAKQHGGYENIGCLEKDIRNHLDKERCLALESGDANAMLEFFMQMQEKDPNFFYAMDLDDEHRLKNVFWVDGKGREDYQDFGDVVSFDTTYITNKYQMPFAPFIRVNNHHQSTLLGCALLANESASTFSWLMQTWVRAMGGKPPSAIITDQDRAMKAAIQLVFPDSRHRHCLWHILKRVPKACGGLKSVRTKYKKGSGCEELQSKKQRRDALFDRATELIEEGSLSLESYNIAHQALQDALKRCSSVNHSLNLSNKDACGANESHDLGKENFDCNILHEKKILDPKDTQSKAGKSKDIGNNFPKDCSSNSGTQDAYPLVAETVKSAVLEAIKAGYRHFDTAFVYGSEQPLGEAIAEALNIGLIKSRDELFITSKLWCTFADQDLVIPAIQMSLKNLQLEYLDLYLIHWPIKFSKEITQIPIPKEDIFPIDIKSVWTAMEKCQALGLTKAIGVSNFSSQKIEEVLSFAKIPPAVNQVELNPLWQQKELREFCKEKGIHVSAHSPLGSKGTLWGDSRVFDCDVLKEIAEAKGKTIAQISLKWVYEQGASVITKSFNKERMKENLEILDWSLTSEELDKISRIPQRKGGLLSTFIEPNDLVKELEAELTLIS</sequence>
<dbReference type="FunFam" id="3.20.20.100:FF:000014">
    <property type="entry name" value="NAD(P)-linked oxidoreductase superfamily protein"/>
    <property type="match status" value="1"/>
</dbReference>
<comment type="pathway">
    <text evidence="1">Secondary metabolite biosynthesis; terpenoid biosynthesis.</text>
</comment>
<evidence type="ECO:0000256" key="3">
    <source>
        <dbReference type="SAM" id="MobiDB-lite"/>
    </source>
</evidence>
<accession>A0A1R3GRW8</accession>
<dbReference type="PRINTS" id="PR00069">
    <property type="entry name" value="ALDKETRDTASE"/>
</dbReference>
<dbReference type="InterPro" id="IPR020471">
    <property type="entry name" value="AKR"/>
</dbReference>
<dbReference type="GO" id="GO:0044550">
    <property type="term" value="P:secondary metabolite biosynthetic process"/>
    <property type="evidence" value="ECO:0007669"/>
    <property type="project" value="UniProtKB-ARBA"/>
</dbReference>
<name>A0A1R3GRW8_COCAP</name>
<evidence type="ECO:0000313" key="7">
    <source>
        <dbReference type="EMBL" id="OMO60789.1"/>
    </source>
</evidence>
<dbReference type="Pfam" id="PF00248">
    <property type="entry name" value="Aldo_ket_red"/>
    <property type="match status" value="1"/>
</dbReference>
<evidence type="ECO:0000259" key="4">
    <source>
        <dbReference type="Pfam" id="PF00248"/>
    </source>
</evidence>
<dbReference type="Proteomes" id="UP000188268">
    <property type="component" value="Unassembled WGS sequence"/>
</dbReference>
<comment type="caution">
    <text evidence="7">The sequence shown here is derived from an EMBL/GenBank/DDBJ whole genome shotgun (WGS) entry which is preliminary data.</text>
</comment>
<evidence type="ECO:0000256" key="2">
    <source>
        <dbReference type="ARBA" id="ARBA00023002"/>
    </source>
</evidence>